<dbReference type="EMBL" id="LGRX02026590">
    <property type="protein sequence ID" value="KAK3250632.1"/>
    <property type="molecule type" value="Genomic_DNA"/>
</dbReference>
<feature type="transmembrane region" description="Helical" evidence="2">
    <location>
        <begin position="1140"/>
        <end position="1167"/>
    </location>
</feature>
<keyword evidence="4" id="KW-1185">Reference proteome</keyword>
<gene>
    <name evidence="3" type="ORF">CYMTET_40000</name>
</gene>
<proteinExistence type="predicted"/>
<keyword evidence="2" id="KW-1133">Transmembrane helix</keyword>
<evidence type="ECO:0000313" key="3">
    <source>
        <dbReference type="EMBL" id="KAK3250632.1"/>
    </source>
</evidence>
<keyword evidence="2" id="KW-0812">Transmembrane</keyword>
<feature type="transmembrane region" description="Helical" evidence="2">
    <location>
        <begin position="828"/>
        <end position="852"/>
    </location>
</feature>
<name>A0AAE0CB76_9CHLO</name>
<comment type="caution">
    <text evidence="3">The sequence shown here is derived from an EMBL/GenBank/DDBJ whole genome shotgun (WGS) entry which is preliminary data.</text>
</comment>
<feature type="transmembrane region" description="Helical" evidence="2">
    <location>
        <begin position="967"/>
        <end position="987"/>
    </location>
</feature>
<dbReference type="InterPro" id="IPR006626">
    <property type="entry name" value="PbH1"/>
</dbReference>
<feature type="compositionally biased region" description="Basic and acidic residues" evidence="1">
    <location>
        <begin position="1049"/>
        <end position="1059"/>
    </location>
</feature>
<feature type="transmembrane region" description="Helical" evidence="2">
    <location>
        <begin position="1369"/>
        <end position="1387"/>
    </location>
</feature>
<dbReference type="Proteomes" id="UP001190700">
    <property type="component" value="Unassembled WGS sequence"/>
</dbReference>
<evidence type="ECO:0000256" key="2">
    <source>
        <dbReference type="SAM" id="Phobius"/>
    </source>
</evidence>
<dbReference type="SUPFAM" id="SSF51126">
    <property type="entry name" value="Pectin lyase-like"/>
    <property type="match status" value="3"/>
</dbReference>
<feature type="transmembrane region" description="Helical" evidence="2">
    <location>
        <begin position="1187"/>
        <end position="1219"/>
    </location>
</feature>
<organism evidence="3 4">
    <name type="scientific">Cymbomonas tetramitiformis</name>
    <dbReference type="NCBI Taxonomy" id="36881"/>
    <lineage>
        <taxon>Eukaryota</taxon>
        <taxon>Viridiplantae</taxon>
        <taxon>Chlorophyta</taxon>
        <taxon>Pyramimonadophyceae</taxon>
        <taxon>Pyramimonadales</taxon>
        <taxon>Pyramimonadaceae</taxon>
        <taxon>Cymbomonas</taxon>
    </lineage>
</organism>
<evidence type="ECO:0000256" key="1">
    <source>
        <dbReference type="SAM" id="MobiDB-lite"/>
    </source>
</evidence>
<reference evidence="3 4" key="1">
    <citation type="journal article" date="2015" name="Genome Biol. Evol.">
        <title>Comparative Genomics of a Bacterivorous Green Alga Reveals Evolutionary Causalities and Consequences of Phago-Mixotrophic Mode of Nutrition.</title>
        <authorList>
            <person name="Burns J.A."/>
            <person name="Paasch A."/>
            <person name="Narechania A."/>
            <person name="Kim E."/>
        </authorList>
    </citation>
    <scope>NUCLEOTIDE SEQUENCE [LARGE SCALE GENOMIC DNA]</scope>
    <source>
        <strain evidence="3 4">PLY_AMNH</strain>
    </source>
</reference>
<accession>A0AAE0CB76</accession>
<keyword evidence="2" id="KW-0472">Membrane</keyword>
<protein>
    <submittedName>
        <fullName evidence="3">Uncharacterized protein</fullName>
    </submittedName>
</protein>
<feature type="region of interest" description="Disordered" evidence="1">
    <location>
        <begin position="1023"/>
        <end position="1068"/>
    </location>
</feature>
<feature type="transmembrane region" description="Helical" evidence="2">
    <location>
        <begin position="1402"/>
        <end position="1423"/>
    </location>
</feature>
<dbReference type="PANTHER" id="PTHR11319">
    <property type="entry name" value="G PROTEIN-COUPLED RECEPTOR-RELATED"/>
    <property type="match status" value="1"/>
</dbReference>
<dbReference type="PANTHER" id="PTHR11319:SF35">
    <property type="entry name" value="OUTER MEMBRANE PROTEIN PMPC-RELATED"/>
    <property type="match status" value="1"/>
</dbReference>
<dbReference type="SMART" id="SM00710">
    <property type="entry name" value="PbH1"/>
    <property type="match status" value="5"/>
</dbReference>
<feature type="transmembrane region" description="Helical" evidence="2">
    <location>
        <begin position="898"/>
        <end position="915"/>
    </location>
</feature>
<evidence type="ECO:0000313" key="4">
    <source>
        <dbReference type="Proteomes" id="UP001190700"/>
    </source>
</evidence>
<dbReference type="InterPro" id="IPR011050">
    <property type="entry name" value="Pectin_lyase_fold/virulence"/>
</dbReference>
<sequence>MRNCAQLRGGVASAETNVVIDQSNMTNNNADKGGLAYAVTSIVIDRSHMTENDADKGGAAYAVTSIVIDRSHMIGNRATAYGGVACAADLSARVEINRSNMTGNSAKFGGVAAKANIIFNGSVATGNTAQLGGVAMSSGIIAIADSEMVKNVASKNGGVVHNVDSQGITIARSVFTQNQAQRGAVTYSESVGSVTVDGITATNNVAAFNGGVLFATYSGNMTIIASQLTQNSAQSGGAIYHTLSDSLAVIGCNLSLNSASQEGGAANAEATLNVSVTDSLVLQNSAEKGGVLNSGDVGSLIIMRTSFVKNSADQGGALHLARTFALLAECELNANSGETTGGALHLADSSHVSVIDSTASQNQAELGGTVAVEEDAYLELRRSNFSSNRASQMGGGIYTSNGTVNEKEPCIFRENVAEEMGGAVAALSGRVVLVGSTIEGNSAPSGGGVWAGNHSALSLTSATLRGNQAGADGGAAYVASHVGEFALHDCLVDDNNASEFGGAAFLQRPSTAATLTLRSTHFSANRAGAAGANLYWEQYADAPWPTCENCTAGSVEGVDNPEVDPILATDATDFRLVQGGFVVGATMKGESRVAFDPPLQYVAVDVYGNPTWLPSEPLVVAAVEDLEVSLSGSTLASYVPSEGATFTYLMITARPGRTVSLNFEPKQARAWRSVAVVVALELCAAGERYIEDAERCEECAPGALKLTNSSAPCDDCNMEGMTCHGGANWTLDDGYWQAANSVERCVAGLPSGSEPPACMFDRVYACATTGACSSPEAQRSSNGGVTIQVEEQCSEGHRSDVALCGACSPGYELLRDGMCRRCAGSAAWRWGTFFGMVGALMALVTLVIRVAILPMWRNSSTLPGVSRVSSVMHRTVARTKRQLFISSLVRMLCNHMQVLAQQTIVFSASVFPGFYGSFASQFTEVITVSLMHWLRVQCLVAGSTSGPTFREATGLGIFYSDFLCLTMLPYLVILPLVVASAPGWLAASQLFLRCRLAEGDDECPRSSTTVEMSAITDLPVDHTASVGWDSSPPPADTNDEPAGIPTKASEAETMPRDDETSGSTNLQSDHLGLKWSATNPTFNTGFEDNCGHGHEGSDALPPQEPKCVSIGEAPEQEGRHKGGHAAALKGSDFMGVYHPFATFVLVFLHPSVSTVCMQLFMCDHIYLEEDEPTAWLRMDLETPCYDLQWFLFMIIAVVVILSYVVGLPLILTFLTNYLYSQKAVKRGEEILYLNAARLRILHCDGSVADEGDEGPMVKYVMEEATGDVVEVDPVFPAEYDVGDGIDKMKTRLLHDRRFRFLSSYVLPYREQCYYWAGCDILIRLSQTSFVVLVEMVSPKYDLLYSIINSTLALTLQSYVQPYQSGRCNFVLALSQLCISLAICSFIGEEYVNEGENNADSVFFGAMLVSYQGIFAAVICYIIVLEVSDYFTKEYDAFMPLASRTIKKRVIYNTVVGYGEDAVKKVEDLAKFVNVRDAAISADLCNNLRRVDNLDIAGHHVCERLPLAELDTRKRDALAIISARFKVHMATDDLLMALIVCVMRDWLCDRSATRVKRTPLLCFRSLRVMRVLAKGSMLLYKGEIDGGSARALHSMATCRADGHDEDTAMVADGDTPVPRPSSATNEQVVGAVKRYIACVMTAKSDALMRADRWPDVQNLFGLRVSNAYTRLAWFPRDEDISTLL</sequence>